<keyword evidence="4 8" id="KW-0819">tRNA processing</keyword>
<keyword evidence="3 8" id="KW-0436">Ligase</keyword>
<comment type="function">
    <text evidence="8">Ligates lysine onto the cytidine present at position 34 of the AUA codon-specific tRNA(Ile) that contains the anticodon CAU, in an ATP-dependent manner. Cytidine is converted to lysidine, thus changing the amino acid specificity of the tRNA from methionine to isoleucine.</text>
</comment>
<dbReference type="InterPro" id="IPR015262">
    <property type="entry name" value="tRNA_Ile_lys_synt_subst-bd"/>
</dbReference>
<evidence type="ECO:0000256" key="8">
    <source>
        <dbReference type="HAMAP-Rule" id="MF_01161"/>
    </source>
</evidence>
<dbReference type="Pfam" id="PF01171">
    <property type="entry name" value="ATP_bind_3"/>
    <property type="match status" value="1"/>
</dbReference>
<dbReference type="SUPFAM" id="SSF56037">
    <property type="entry name" value="PheT/TilS domain"/>
    <property type="match status" value="1"/>
</dbReference>
<protein>
    <recommendedName>
        <fullName evidence="8">tRNA(Ile)-lysidine synthase</fullName>
        <ecNumber evidence="8">6.3.4.19</ecNumber>
    </recommendedName>
    <alternativeName>
        <fullName evidence="8">tRNA(Ile)-2-lysyl-cytidine synthase</fullName>
    </alternativeName>
    <alternativeName>
        <fullName evidence="8">tRNA(Ile)-lysidine synthetase</fullName>
    </alternativeName>
</protein>
<dbReference type="PANTHER" id="PTHR43033:SF1">
    <property type="entry name" value="TRNA(ILE)-LYSIDINE SYNTHASE-RELATED"/>
    <property type="match status" value="1"/>
</dbReference>
<proteinExistence type="inferred from homology"/>
<dbReference type="InterPro" id="IPR012796">
    <property type="entry name" value="Lysidine-tRNA-synth_C"/>
</dbReference>
<dbReference type="HAMAP" id="MF_01161">
    <property type="entry name" value="tRNA_Ile_lys_synt"/>
    <property type="match status" value="1"/>
</dbReference>
<evidence type="ECO:0000256" key="4">
    <source>
        <dbReference type="ARBA" id="ARBA00022694"/>
    </source>
</evidence>
<accession>A0ABS2DCB5</accession>
<dbReference type="EC" id="6.3.4.19" evidence="8"/>
<evidence type="ECO:0000256" key="1">
    <source>
        <dbReference type="ARBA" id="ARBA00004496"/>
    </source>
</evidence>
<comment type="caution">
    <text evidence="10">The sequence shown here is derived from an EMBL/GenBank/DDBJ whole genome shotgun (WGS) entry which is preliminary data.</text>
</comment>
<dbReference type="InterPro" id="IPR012795">
    <property type="entry name" value="tRNA_Ile_lys_synt_N"/>
</dbReference>
<gene>
    <name evidence="8 10" type="primary">tilS</name>
    <name evidence="10" type="ORF">JR050_00080</name>
</gene>
<dbReference type="SUPFAM" id="SSF82829">
    <property type="entry name" value="MesJ substrate recognition domain-like"/>
    <property type="match status" value="1"/>
</dbReference>
<evidence type="ECO:0000256" key="5">
    <source>
        <dbReference type="ARBA" id="ARBA00022741"/>
    </source>
</evidence>
<dbReference type="CDD" id="cd01992">
    <property type="entry name" value="TilS_N"/>
    <property type="match status" value="1"/>
</dbReference>
<dbReference type="NCBIfam" id="TIGR02432">
    <property type="entry name" value="lysidine_TilS_N"/>
    <property type="match status" value="1"/>
</dbReference>
<comment type="subcellular location">
    <subcellularLocation>
        <location evidence="1 8">Cytoplasm</location>
    </subcellularLocation>
</comment>
<dbReference type="PANTHER" id="PTHR43033">
    <property type="entry name" value="TRNA(ILE)-LYSIDINE SYNTHASE-RELATED"/>
    <property type="match status" value="1"/>
</dbReference>
<comment type="similarity">
    <text evidence="8">Belongs to the tRNA(Ile)-lysidine synthase family.</text>
</comment>
<dbReference type="SMART" id="SM00977">
    <property type="entry name" value="TilS_C"/>
    <property type="match status" value="1"/>
</dbReference>
<comment type="catalytic activity">
    <reaction evidence="7 8">
        <text>cytidine(34) in tRNA(Ile2) + L-lysine + ATP = lysidine(34) in tRNA(Ile2) + AMP + diphosphate + H(+)</text>
        <dbReference type="Rhea" id="RHEA:43744"/>
        <dbReference type="Rhea" id="RHEA-COMP:10625"/>
        <dbReference type="Rhea" id="RHEA-COMP:10670"/>
        <dbReference type="ChEBI" id="CHEBI:15378"/>
        <dbReference type="ChEBI" id="CHEBI:30616"/>
        <dbReference type="ChEBI" id="CHEBI:32551"/>
        <dbReference type="ChEBI" id="CHEBI:33019"/>
        <dbReference type="ChEBI" id="CHEBI:82748"/>
        <dbReference type="ChEBI" id="CHEBI:83665"/>
        <dbReference type="ChEBI" id="CHEBI:456215"/>
        <dbReference type="EC" id="6.3.4.19"/>
    </reaction>
</comment>
<name>A0ABS2DCB5_9BACI</name>
<dbReference type="InterPro" id="IPR014729">
    <property type="entry name" value="Rossmann-like_a/b/a_fold"/>
</dbReference>
<dbReference type="SUPFAM" id="SSF52402">
    <property type="entry name" value="Adenine nucleotide alpha hydrolases-like"/>
    <property type="match status" value="1"/>
</dbReference>
<dbReference type="InterPro" id="IPR011063">
    <property type="entry name" value="TilS/TtcA_N"/>
</dbReference>
<comment type="domain">
    <text evidence="8">The N-terminal region contains the highly conserved SGGXDS motif, predicted to be a P-loop motif involved in ATP binding.</text>
</comment>
<dbReference type="NCBIfam" id="TIGR02433">
    <property type="entry name" value="lysidine_TilS_C"/>
    <property type="match status" value="1"/>
</dbReference>
<dbReference type="Proteomes" id="UP001518925">
    <property type="component" value="Unassembled WGS sequence"/>
</dbReference>
<dbReference type="RefSeq" id="WP_204201502.1">
    <property type="nucleotide sequence ID" value="NZ_JAFELM010000001.1"/>
</dbReference>
<evidence type="ECO:0000313" key="11">
    <source>
        <dbReference type="Proteomes" id="UP001518925"/>
    </source>
</evidence>
<keyword evidence="5 8" id="KW-0547">Nucleotide-binding</keyword>
<feature type="domain" description="Lysidine-tRNA(Ile) synthetase C-terminal" evidence="9">
    <location>
        <begin position="383"/>
        <end position="456"/>
    </location>
</feature>
<dbReference type="Pfam" id="PF09179">
    <property type="entry name" value="TilS"/>
    <property type="match status" value="1"/>
</dbReference>
<dbReference type="Gene3D" id="3.40.50.620">
    <property type="entry name" value="HUPs"/>
    <property type="match status" value="1"/>
</dbReference>
<evidence type="ECO:0000256" key="2">
    <source>
        <dbReference type="ARBA" id="ARBA00022490"/>
    </source>
</evidence>
<dbReference type="EMBL" id="JAFELM010000001">
    <property type="protein sequence ID" value="MBM6616089.1"/>
    <property type="molecule type" value="Genomic_DNA"/>
</dbReference>
<evidence type="ECO:0000313" key="10">
    <source>
        <dbReference type="EMBL" id="MBM6616089.1"/>
    </source>
</evidence>
<dbReference type="InterPro" id="IPR012094">
    <property type="entry name" value="tRNA_Ile_lys_synt"/>
</dbReference>
<evidence type="ECO:0000256" key="3">
    <source>
        <dbReference type="ARBA" id="ARBA00022598"/>
    </source>
</evidence>
<evidence type="ECO:0000259" key="9">
    <source>
        <dbReference type="SMART" id="SM00977"/>
    </source>
</evidence>
<dbReference type="Pfam" id="PF11734">
    <property type="entry name" value="TilS_C"/>
    <property type="match status" value="1"/>
</dbReference>
<evidence type="ECO:0000256" key="6">
    <source>
        <dbReference type="ARBA" id="ARBA00022840"/>
    </source>
</evidence>
<organism evidence="10 11">
    <name type="scientific">Bacillus suaedaesalsae</name>
    <dbReference type="NCBI Taxonomy" id="2810349"/>
    <lineage>
        <taxon>Bacteria</taxon>
        <taxon>Bacillati</taxon>
        <taxon>Bacillota</taxon>
        <taxon>Bacilli</taxon>
        <taxon>Bacillales</taxon>
        <taxon>Bacillaceae</taxon>
        <taxon>Bacillus</taxon>
    </lineage>
</organism>
<sequence length="461" mass="53573">MIEKVKNFIRKHQLLPSDVTIVVGVSGGPDSLALLHFLHSIKEREGWHIVAAHVDHMFRGRQSEAEMNFVKNYCNQHQIPCEATQINVTEYQVNKNLSSQVAARECRYLFFAEVLKKYDASYLALAQHGDDQVETILMRLLRGATGKSVAGIQAKRSFENGYVIRPFLSVTKQEILHYCEVNHLEPRFDPSNEKETYTRNRIRKVLLPFLKSENPNVHTLFQQFSERQLEDQAYLEELTIKSMNTVIKRKSAMELIISIPDFCNQPIPLQRRGLQLILNYLYNVLPNSLSSLHIEQIFHLITSGHPSGYLTFPKGLIVKRSYDFCMFTFQEEKVNTYSYFLHKEDKVLLPNGDEMLAVETTEYPKELNLNMFIVNPLEIEFPLLVRSRRQGDKIQLKGMNGSRKLKDIFIDAKIPIHNRDSWPVVEDSEGRVLWLPGLKKSRFETPENTQLSYIVLQYKRR</sequence>
<feature type="binding site" evidence="8">
    <location>
        <begin position="26"/>
        <end position="31"/>
    </location>
    <ligand>
        <name>ATP</name>
        <dbReference type="ChEBI" id="CHEBI:30616"/>
    </ligand>
</feature>
<evidence type="ECO:0000256" key="7">
    <source>
        <dbReference type="ARBA" id="ARBA00048539"/>
    </source>
</evidence>
<keyword evidence="11" id="KW-1185">Reference proteome</keyword>
<keyword evidence="6 8" id="KW-0067">ATP-binding</keyword>
<dbReference type="GO" id="GO:0032267">
    <property type="term" value="F:tRNA(Ile)-lysidine synthase activity"/>
    <property type="evidence" value="ECO:0007669"/>
    <property type="project" value="UniProtKB-EC"/>
</dbReference>
<reference evidence="10 11" key="1">
    <citation type="submission" date="2021-02" db="EMBL/GenBank/DDBJ databases">
        <title>Bacillus sp. RD4P76, an endophyte from a halophyte.</title>
        <authorList>
            <person name="Sun J.-Q."/>
        </authorList>
    </citation>
    <scope>NUCLEOTIDE SEQUENCE [LARGE SCALE GENOMIC DNA]</scope>
    <source>
        <strain evidence="10 11">RD4P76</strain>
    </source>
</reference>
<dbReference type="Gene3D" id="3.30.465.60">
    <property type="match status" value="1"/>
</dbReference>
<keyword evidence="2 8" id="KW-0963">Cytoplasm</keyword>